<organism evidence="1 2">
    <name type="scientific">Rubritalea squalenifaciens DSM 18772</name>
    <dbReference type="NCBI Taxonomy" id="1123071"/>
    <lineage>
        <taxon>Bacteria</taxon>
        <taxon>Pseudomonadati</taxon>
        <taxon>Verrucomicrobiota</taxon>
        <taxon>Verrucomicrobiia</taxon>
        <taxon>Verrucomicrobiales</taxon>
        <taxon>Rubritaleaceae</taxon>
        <taxon>Rubritalea</taxon>
    </lineage>
</organism>
<dbReference type="GO" id="GO:0003677">
    <property type="term" value="F:DNA binding"/>
    <property type="evidence" value="ECO:0007669"/>
    <property type="project" value="InterPro"/>
</dbReference>
<sequence>MQKQTHSEEQIIGILREADGGKTVRQVCKDHNISDKTYYRWKRKYGRMEVADAKRLRELEKENTELKKIVAEQLLNIKVLEHVNAKKW</sequence>
<keyword evidence="2" id="KW-1185">Reference proteome</keyword>
<dbReference type="PANTHER" id="PTHR33609:SF1">
    <property type="entry name" value="TRANSPOSASE"/>
    <property type="match status" value="1"/>
</dbReference>
<accession>A0A1M6GNF2</accession>
<dbReference type="InParanoid" id="A0A1M6GNF2"/>
<name>A0A1M6GNF2_9BACT</name>
<dbReference type="InterPro" id="IPR002514">
    <property type="entry name" value="Transposase_8"/>
</dbReference>
<dbReference type="GO" id="GO:0006313">
    <property type="term" value="P:DNA transposition"/>
    <property type="evidence" value="ECO:0007669"/>
    <property type="project" value="InterPro"/>
</dbReference>
<dbReference type="AlphaFoldDB" id="A0A1M6GNF2"/>
<evidence type="ECO:0000313" key="1">
    <source>
        <dbReference type="EMBL" id="SHJ11449.1"/>
    </source>
</evidence>
<dbReference type="EMBL" id="FQYR01000003">
    <property type="protein sequence ID" value="SHJ11449.1"/>
    <property type="molecule type" value="Genomic_DNA"/>
</dbReference>
<dbReference type="GO" id="GO:0004803">
    <property type="term" value="F:transposase activity"/>
    <property type="evidence" value="ECO:0007669"/>
    <property type="project" value="InterPro"/>
</dbReference>
<dbReference type="RefSeq" id="WP_143158604.1">
    <property type="nucleotide sequence ID" value="NZ_FQYR01000003.1"/>
</dbReference>
<dbReference type="OrthoDB" id="2041363at2"/>
<dbReference type="Gene3D" id="1.10.10.60">
    <property type="entry name" value="Homeodomain-like"/>
    <property type="match status" value="1"/>
</dbReference>
<dbReference type="InterPro" id="IPR009057">
    <property type="entry name" value="Homeodomain-like_sf"/>
</dbReference>
<dbReference type="InterPro" id="IPR052546">
    <property type="entry name" value="Transposase_8_domain"/>
</dbReference>
<protein>
    <submittedName>
        <fullName evidence="1">Putative transposase</fullName>
    </submittedName>
</protein>
<dbReference type="STRING" id="1123071.SAMN02745181_1216"/>
<proteinExistence type="predicted"/>
<gene>
    <name evidence="1" type="ORF">SAMN02745181_1216</name>
</gene>
<evidence type="ECO:0000313" key="2">
    <source>
        <dbReference type="Proteomes" id="UP000184510"/>
    </source>
</evidence>
<dbReference type="Proteomes" id="UP000184510">
    <property type="component" value="Unassembled WGS sequence"/>
</dbReference>
<reference evidence="1 2" key="1">
    <citation type="submission" date="2016-11" db="EMBL/GenBank/DDBJ databases">
        <authorList>
            <person name="Jaros S."/>
            <person name="Januszkiewicz K."/>
            <person name="Wedrychowicz H."/>
        </authorList>
    </citation>
    <scope>NUCLEOTIDE SEQUENCE [LARGE SCALE GENOMIC DNA]</scope>
    <source>
        <strain evidence="1 2">DSM 18772</strain>
    </source>
</reference>
<dbReference type="PANTHER" id="PTHR33609">
    <property type="entry name" value="LOW CALCIUM RESPONSE LOCUS PROTEIN S"/>
    <property type="match status" value="1"/>
</dbReference>
<dbReference type="SUPFAM" id="SSF46689">
    <property type="entry name" value="Homeodomain-like"/>
    <property type="match status" value="1"/>
</dbReference>
<dbReference type="Pfam" id="PF01527">
    <property type="entry name" value="HTH_Tnp_1"/>
    <property type="match status" value="1"/>
</dbReference>